<evidence type="ECO:0000313" key="1">
    <source>
        <dbReference type="EMBL" id="KAL2283406.1"/>
    </source>
</evidence>
<protein>
    <submittedName>
        <fullName evidence="1">Uncharacterized protein</fullName>
    </submittedName>
</protein>
<name>A0ABR4EM91_9PEZI</name>
<dbReference type="Proteomes" id="UP001600888">
    <property type="component" value="Unassembled WGS sequence"/>
</dbReference>
<gene>
    <name evidence="1" type="ORF">FJTKL_10002</name>
</gene>
<accession>A0ABR4EM91</accession>
<reference evidence="1 2" key="1">
    <citation type="submission" date="2024-03" db="EMBL/GenBank/DDBJ databases">
        <title>A high-quality draft genome sequence of Diaporthe vaccinii, a causative agent of upright dieback and viscid rot disease in cranberry plants.</title>
        <authorList>
            <person name="Sarrasin M."/>
            <person name="Lang B.F."/>
            <person name="Burger G."/>
        </authorList>
    </citation>
    <scope>NUCLEOTIDE SEQUENCE [LARGE SCALE GENOMIC DNA]</scope>
    <source>
        <strain evidence="1 2">IS7</strain>
    </source>
</reference>
<comment type="caution">
    <text evidence="1">The sequence shown here is derived from an EMBL/GenBank/DDBJ whole genome shotgun (WGS) entry which is preliminary data.</text>
</comment>
<keyword evidence="2" id="KW-1185">Reference proteome</keyword>
<dbReference type="EMBL" id="JBAWTH010000043">
    <property type="protein sequence ID" value="KAL2283406.1"/>
    <property type="molecule type" value="Genomic_DNA"/>
</dbReference>
<sequence>MTIRRDRFDTMQRTRKRPHPFYFRGMKREECVAPIPGRPCLTGRLKGVDDSPRNGNVLRDRELSQVVADHLRLDLNLVELLSGVDADDAADHLGNDQHVTQVSLDDVGLLVGLGLLLRLAELLDEAHGLALQTTVDPSAGAGVDDIAELVGREIEEPVIRGVVLAIRPSSRACWSSLSHVLGRGDGCRDDNILSFALFFPSFLHRSRGV</sequence>
<evidence type="ECO:0000313" key="2">
    <source>
        <dbReference type="Proteomes" id="UP001600888"/>
    </source>
</evidence>
<organism evidence="1 2">
    <name type="scientific">Diaporthe vaccinii</name>
    <dbReference type="NCBI Taxonomy" id="105482"/>
    <lineage>
        <taxon>Eukaryota</taxon>
        <taxon>Fungi</taxon>
        <taxon>Dikarya</taxon>
        <taxon>Ascomycota</taxon>
        <taxon>Pezizomycotina</taxon>
        <taxon>Sordariomycetes</taxon>
        <taxon>Sordariomycetidae</taxon>
        <taxon>Diaporthales</taxon>
        <taxon>Diaporthaceae</taxon>
        <taxon>Diaporthe</taxon>
        <taxon>Diaporthe eres species complex</taxon>
    </lineage>
</organism>
<proteinExistence type="predicted"/>